<evidence type="ECO:0000256" key="10">
    <source>
        <dbReference type="ARBA" id="ARBA00023136"/>
    </source>
</evidence>
<keyword evidence="5 14" id="KW-0732">Signal</keyword>
<accession>A0A6V7PV45</accession>
<evidence type="ECO:0000256" key="4">
    <source>
        <dbReference type="ARBA" id="ARBA00022692"/>
    </source>
</evidence>
<dbReference type="InterPro" id="IPR017441">
    <property type="entry name" value="Protein_kinase_ATP_BS"/>
</dbReference>
<evidence type="ECO:0000256" key="12">
    <source>
        <dbReference type="PROSITE-ProRule" id="PRU10141"/>
    </source>
</evidence>
<keyword evidence="6 12" id="KW-0547">Nucleotide-binding</keyword>
<dbReference type="PANTHER" id="PTHR27009">
    <property type="entry name" value="RUST RESISTANCE KINASE LR10-RELATED"/>
    <property type="match status" value="1"/>
</dbReference>
<dbReference type="InterPro" id="IPR045874">
    <property type="entry name" value="LRK10/LRL21-25-like"/>
</dbReference>
<dbReference type="InterPro" id="IPR008271">
    <property type="entry name" value="Ser/Thr_kinase_AS"/>
</dbReference>
<dbReference type="InterPro" id="IPR011009">
    <property type="entry name" value="Kinase-like_dom_sf"/>
</dbReference>
<evidence type="ECO:0000256" key="9">
    <source>
        <dbReference type="ARBA" id="ARBA00022989"/>
    </source>
</evidence>
<dbReference type="FunFam" id="1.10.510.10:FF:000590">
    <property type="entry name" value="PR5-like receptor kinase"/>
    <property type="match status" value="1"/>
</dbReference>
<keyword evidence="7" id="KW-0418">Kinase</keyword>
<evidence type="ECO:0000256" key="3">
    <source>
        <dbReference type="ARBA" id="ARBA00022679"/>
    </source>
</evidence>
<evidence type="ECO:0000256" key="11">
    <source>
        <dbReference type="ARBA" id="ARBA00023180"/>
    </source>
</evidence>
<evidence type="ECO:0000256" key="5">
    <source>
        <dbReference type="ARBA" id="ARBA00022729"/>
    </source>
</evidence>
<dbReference type="PROSITE" id="PS50011">
    <property type="entry name" value="PROTEIN_KINASE_DOM"/>
    <property type="match status" value="1"/>
</dbReference>
<keyword evidence="4 13" id="KW-0812">Transmembrane</keyword>
<organism evidence="16">
    <name type="scientific">Ananas comosus var. bracteatus</name>
    <name type="common">red pineapple</name>
    <dbReference type="NCBI Taxonomy" id="296719"/>
    <lineage>
        <taxon>Eukaryota</taxon>
        <taxon>Viridiplantae</taxon>
        <taxon>Streptophyta</taxon>
        <taxon>Embryophyta</taxon>
        <taxon>Tracheophyta</taxon>
        <taxon>Spermatophyta</taxon>
        <taxon>Magnoliopsida</taxon>
        <taxon>Liliopsida</taxon>
        <taxon>Poales</taxon>
        <taxon>Bromeliaceae</taxon>
        <taxon>Bromelioideae</taxon>
        <taxon>Ananas</taxon>
    </lineage>
</organism>
<evidence type="ECO:0000256" key="2">
    <source>
        <dbReference type="ARBA" id="ARBA00022527"/>
    </source>
</evidence>
<dbReference type="Gene3D" id="3.30.200.20">
    <property type="entry name" value="Phosphorylase Kinase, domain 1"/>
    <property type="match status" value="1"/>
</dbReference>
<dbReference type="GO" id="GO:0005524">
    <property type="term" value="F:ATP binding"/>
    <property type="evidence" value="ECO:0007669"/>
    <property type="project" value="UniProtKB-UniRule"/>
</dbReference>
<evidence type="ECO:0000256" key="13">
    <source>
        <dbReference type="SAM" id="Phobius"/>
    </source>
</evidence>
<keyword evidence="9 13" id="KW-1133">Transmembrane helix</keyword>
<dbReference type="InterPro" id="IPR000719">
    <property type="entry name" value="Prot_kinase_dom"/>
</dbReference>
<dbReference type="GO" id="GO:0016020">
    <property type="term" value="C:membrane"/>
    <property type="evidence" value="ECO:0007669"/>
    <property type="project" value="UniProtKB-SubCell"/>
</dbReference>
<gene>
    <name evidence="16" type="ORF">CB5_LOCUS17920</name>
</gene>
<evidence type="ECO:0000259" key="15">
    <source>
        <dbReference type="PROSITE" id="PS50011"/>
    </source>
</evidence>
<dbReference type="Pfam" id="PF00069">
    <property type="entry name" value="Pkinase"/>
    <property type="match status" value="1"/>
</dbReference>
<proteinExistence type="predicted"/>
<dbReference type="PROSITE" id="PS00108">
    <property type="entry name" value="PROTEIN_KINASE_ST"/>
    <property type="match status" value="1"/>
</dbReference>
<name>A0A6V7PV45_ANACO</name>
<dbReference type="SMART" id="SM00220">
    <property type="entry name" value="S_TKc"/>
    <property type="match status" value="1"/>
</dbReference>
<feature type="binding site" evidence="12">
    <location>
        <position position="415"/>
    </location>
    <ligand>
        <name>ATP</name>
        <dbReference type="ChEBI" id="CHEBI:30616"/>
    </ligand>
</feature>
<feature type="signal peptide" evidence="14">
    <location>
        <begin position="1"/>
        <end position="19"/>
    </location>
</feature>
<feature type="domain" description="Protein kinase" evidence="15">
    <location>
        <begin position="387"/>
        <end position="671"/>
    </location>
</feature>
<evidence type="ECO:0000256" key="14">
    <source>
        <dbReference type="SAM" id="SignalP"/>
    </source>
</evidence>
<feature type="chain" id="PRO_5028451533" description="Protein kinase domain-containing protein" evidence="14">
    <location>
        <begin position="20"/>
        <end position="675"/>
    </location>
</feature>
<dbReference type="PROSITE" id="PS00107">
    <property type="entry name" value="PROTEIN_KINASE_ATP"/>
    <property type="match status" value="1"/>
</dbReference>
<keyword evidence="3" id="KW-0808">Transferase</keyword>
<evidence type="ECO:0000256" key="8">
    <source>
        <dbReference type="ARBA" id="ARBA00022840"/>
    </source>
</evidence>
<keyword evidence="10 13" id="KW-0472">Membrane</keyword>
<evidence type="ECO:0000256" key="7">
    <source>
        <dbReference type="ARBA" id="ARBA00022777"/>
    </source>
</evidence>
<sequence>MSEIHLFLLFFLVRGSLLADSLNPFCPVTQLSCGGTTWNISFPFFTNSTTNPRCPEVHYIYCQNESPVVQFYNTGFAYAVRDYSPQDKTIVVDDFNLNSYWAPDCVFLYNFTHPVPAINLTQLTLSTKKALTAFTCDEIESDYNQNIFSDYLGHVSCKNYTLFLPQISGYRRESDLPPHCFSRGGLWFNWKLSFGGDYGGSSDGGISLLSGGFSHNWVLHPDCFGCEVTASDSCSTSGDPGDLDSHANALSTAKVMEKDRTFFVLLLSTCVLVDALYTVGVWRVCARAGYASAGTGRDTGRGSVFVVLDAVPELESLVEVGVIVGLLSLLLFALFFFIYLLRKRRYDLLLFPKKISETEQRVEAILQNYKHCAPKRYEYSEVKKITKNFKNTIGKGGFGVVFKGKLSDGQEVAVKVLNESKGEGEDFVTEILSISRTSHVNVVMLLGFCFEGSNRALIYEFMPNGTLADFIYEDKSNMEASVRWERLHDIAVGIARGLECLHRGCNSRIVHFDIKPHNILLDKQLRPKIADFGLAKLCSTKMSALSVHGRRGTPGYMAPEFCFPNFGSISSKADVYSYGMMVLQMVKERDSICEGVENSSEYCSVYCIYNHLTKYDDLGAFGVTVETEEIAKKLILVGLWCIQIIPADRPSMSQVVEMLEGGVECLPMPPFPKLF</sequence>
<dbReference type="EMBL" id="LR862152">
    <property type="protein sequence ID" value="CAD1834709.1"/>
    <property type="molecule type" value="Genomic_DNA"/>
</dbReference>
<dbReference type="AlphaFoldDB" id="A0A6V7PV45"/>
<dbReference type="FunFam" id="3.30.200.20:FF:000178">
    <property type="entry name" value="serine/threonine-protein kinase PBS1-like"/>
    <property type="match status" value="1"/>
</dbReference>
<evidence type="ECO:0000313" key="16">
    <source>
        <dbReference type="EMBL" id="CAD1834709.1"/>
    </source>
</evidence>
<dbReference type="Gene3D" id="1.10.510.10">
    <property type="entry name" value="Transferase(Phosphotransferase) domain 1"/>
    <property type="match status" value="1"/>
</dbReference>
<keyword evidence="2" id="KW-0723">Serine/threonine-protein kinase</keyword>
<dbReference type="SUPFAM" id="SSF56112">
    <property type="entry name" value="Protein kinase-like (PK-like)"/>
    <property type="match status" value="1"/>
</dbReference>
<evidence type="ECO:0000256" key="1">
    <source>
        <dbReference type="ARBA" id="ARBA00004479"/>
    </source>
</evidence>
<protein>
    <recommendedName>
        <fullName evidence="15">Protein kinase domain-containing protein</fullName>
    </recommendedName>
</protein>
<feature type="transmembrane region" description="Helical" evidence="13">
    <location>
        <begin position="320"/>
        <end position="341"/>
    </location>
</feature>
<reference evidence="16" key="1">
    <citation type="submission" date="2020-07" db="EMBL/GenBank/DDBJ databases">
        <authorList>
            <person name="Lin J."/>
        </authorList>
    </citation>
    <scope>NUCLEOTIDE SEQUENCE</scope>
</reference>
<keyword evidence="11" id="KW-0325">Glycoprotein</keyword>
<dbReference type="GO" id="GO:0004674">
    <property type="term" value="F:protein serine/threonine kinase activity"/>
    <property type="evidence" value="ECO:0007669"/>
    <property type="project" value="UniProtKB-KW"/>
</dbReference>
<keyword evidence="8 12" id="KW-0067">ATP-binding</keyword>
<evidence type="ECO:0000256" key="6">
    <source>
        <dbReference type="ARBA" id="ARBA00022741"/>
    </source>
</evidence>
<comment type="subcellular location">
    <subcellularLocation>
        <location evidence="1">Membrane</location>
        <topology evidence="1">Single-pass type I membrane protein</topology>
    </subcellularLocation>
</comment>